<dbReference type="Pfam" id="PF26543">
    <property type="entry name" value="Orfx2_N"/>
    <property type="match status" value="1"/>
</dbReference>
<geneLocation type="plasmid" evidence="5">
    <name>p12/29</name>
</geneLocation>
<feature type="domain" description="Protein OrfX2/OrfX3/P47" evidence="3">
    <location>
        <begin position="185"/>
        <end position="584"/>
    </location>
</feature>
<evidence type="ECO:0000259" key="3">
    <source>
        <dbReference type="Pfam" id="PF06597"/>
    </source>
</evidence>
<dbReference type="InterPro" id="IPR058824">
    <property type="entry name" value="Orfx2_N"/>
</dbReference>
<evidence type="ECO:0000256" key="2">
    <source>
        <dbReference type="ARBA" id="ARBA00035010"/>
    </source>
</evidence>
<accession>A0A126JI67</accession>
<evidence type="ECO:0000313" key="5">
    <source>
        <dbReference type="EMBL" id="ALT05362.1"/>
    </source>
</evidence>
<evidence type="ECO:0000259" key="4">
    <source>
        <dbReference type="Pfam" id="PF26543"/>
    </source>
</evidence>
<comment type="similarity">
    <text evidence="2">Belongs to the TULIP P47 family.</text>
</comment>
<keyword evidence="1" id="KW-0843">Virulence</keyword>
<dbReference type="AlphaFoldDB" id="A0A126JI67"/>
<protein>
    <submittedName>
        <fullName evidence="5">Neurotoxin complex component Orf-X2</fullName>
    </submittedName>
</protein>
<sequence length="762" mass="86306">MKKIYYKFHKGGILMTNLKPYIIYDWKETILKNSKDNYSINESIPKIFSKKICGGRFFNSTLSGNWKSWTLTDEGEGPHPVLKCTIDNGYLEIYSNTSSEKHSLKDIEIKVCMSIKPNSDGTHSLCKNSFYIKTNSLKLSEDRLILSHCLDKLILAWFKDNHKYIELFINRSRIQTRVEGDLSLLGWDIESSVSYKTMNEFIKKDNLYEKKFHQYMEVRRNEYTIDGEFGPWQMTTGADGQNIRFLCPIKSATYKINDDVYIAKPDNFIIIQVDLKYFDSKTTIIDPSGLNNGQQFNLKVKTDSTDEINAVILVGSRITDVNEDLYPGDDVSLEIVFKTWFNANIQKFTQIFSYILLNETSKIPEYQWLKPTQISYGSASVTMPDPSNPNKELSNLDASTFAAMAMVENHKNDRPNHAVDNRFLELSKTPAAFAISMPEFLKHFLVTGLQAMQIDNLDAFEVSSENLVITNKKKINFGKIQDQNRQVDALIEPNNFKLAIQNNQVVVEIVDATWQQVVGVTGHFGYRQAYNLILKNENNVYKPMLEESGDVTISYMVTEEAWKTTQDAIISATVGLVVGTIIGTAFSKLSDKLYKFLKSKFIVKNKKASLKISGKDINEVIEMSDLSKPQLLSIKKANAKISTEEVGLISQNGSTSLENLAIFKNKPRPIGERVQILGLKLVSGLITTFGWSIGFVLPDILKDVINANINNNFEVLPGIQQFTQQCIGSIQWPDNSELKIDFAKLQGVYLLGGNLVKIPESN</sequence>
<evidence type="ECO:0000256" key="1">
    <source>
        <dbReference type="ARBA" id="ARBA00023026"/>
    </source>
</evidence>
<reference evidence="5" key="1">
    <citation type="journal article" date="2016" name="Genome Biol. Evol.">
        <title>Evolution of chromosomal Clostridium botulinum type E neurotoxin gene clusters: evidence provided by their rare plasmid borne counterparts.</title>
        <authorList>
            <person name="Carter A.T."/>
            <person name="Austin J.W."/>
            <person name="Weedmark K.A."/>
            <person name="Peck M.W."/>
        </authorList>
    </citation>
    <scope>NUCLEOTIDE SEQUENCE</scope>
    <source>
        <strain evidence="5">IFR 12/29</strain>
        <plasmid evidence="5">p12/29</plasmid>
    </source>
</reference>
<keyword evidence="5" id="KW-0528">Neurotoxin</keyword>
<keyword evidence="5" id="KW-0614">Plasmid</keyword>
<keyword evidence="5" id="KW-0800">Toxin</keyword>
<dbReference type="InterPro" id="IPR010567">
    <property type="entry name" value="OrfX2/OrfX3/P47"/>
</dbReference>
<feature type="domain" description="Orfx2 N-terminal TULIPs" evidence="4">
    <location>
        <begin position="15"/>
        <end position="181"/>
    </location>
</feature>
<name>A0A126JI67_CLOBO</name>
<organism evidence="5">
    <name type="scientific">Clostridium botulinum</name>
    <dbReference type="NCBI Taxonomy" id="1491"/>
    <lineage>
        <taxon>Bacteria</taxon>
        <taxon>Bacillati</taxon>
        <taxon>Bacillota</taxon>
        <taxon>Clostridia</taxon>
        <taxon>Eubacteriales</taxon>
        <taxon>Clostridiaceae</taxon>
        <taxon>Clostridium</taxon>
    </lineage>
</organism>
<dbReference type="Pfam" id="PF06597">
    <property type="entry name" value="Clostridium_P47"/>
    <property type="match status" value="1"/>
</dbReference>
<proteinExistence type="inferred from homology"/>
<dbReference type="EMBL" id="KT897275">
    <property type="protein sequence ID" value="ALT05362.1"/>
    <property type="molecule type" value="Genomic_DNA"/>
</dbReference>